<dbReference type="EMBL" id="ML120494">
    <property type="protein sequence ID" value="RPA91527.1"/>
    <property type="molecule type" value="Genomic_DNA"/>
</dbReference>
<keyword evidence="4" id="KW-1185">Reference proteome</keyword>
<name>A0A3N4J2R9_9PEZI</name>
<feature type="domain" description="Chromo" evidence="2">
    <location>
        <begin position="14"/>
        <end position="60"/>
    </location>
</feature>
<dbReference type="PROSITE" id="PS50013">
    <property type="entry name" value="CHROMO_2"/>
    <property type="match status" value="1"/>
</dbReference>
<dbReference type="Proteomes" id="UP000276215">
    <property type="component" value="Unassembled WGS sequence"/>
</dbReference>
<organism evidence="3 4">
    <name type="scientific">Choiromyces venosus 120613-1</name>
    <dbReference type="NCBI Taxonomy" id="1336337"/>
    <lineage>
        <taxon>Eukaryota</taxon>
        <taxon>Fungi</taxon>
        <taxon>Dikarya</taxon>
        <taxon>Ascomycota</taxon>
        <taxon>Pezizomycotina</taxon>
        <taxon>Pezizomycetes</taxon>
        <taxon>Pezizales</taxon>
        <taxon>Tuberaceae</taxon>
        <taxon>Choiromyces</taxon>
    </lineage>
</organism>
<feature type="non-terminal residue" evidence="3">
    <location>
        <position position="1"/>
    </location>
</feature>
<dbReference type="SUPFAM" id="SSF54160">
    <property type="entry name" value="Chromo domain-like"/>
    <property type="match status" value="1"/>
</dbReference>
<accession>A0A3N4J2R9</accession>
<protein>
    <recommendedName>
        <fullName evidence="2">Chromo domain-containing protein</fullName>
    </recommendedName>
</protein>
<evidence type="ECO:0000259" key="2">
    <source>
        <dbReference type="PROSITE" id="PS50013"/>
    </source>
</evidence>
<dbReference type="AlphaFoldDB" id="A0A3N4J2R9"/>
<comment type="subunit">
    <text evidence="1">Component of the NuA4 histone acetyltransferase complex.</text>
</comment>
<dbReference type="GO" id="GO:0006338">
    <property type="term" value="P:chromatin remodeling"/>
    <property type="evidence" value="ECO:0007669"/>
    <property type="project" value="UniProtKB-ARBA"/>
</dbReference>
<sequence>PPPLPVRVDGEEEWQVEETLDAKVIRNYLQYLVCWKVYDEATWELTTMINGLQAIDDFHI</sequence>
<evidence type="ECO:0000256" key="1">
    <source>
        <dbReference type="ARBA" id="ARBA00011353"/>
    </source>
</evidence>
<evidence type="ECO:0000313" key="3">
    <source>
        <dbReference type="EMBL" id="RPA91527.1"/>
    </source>
</evidence>
<reference evidence="3 4" key="1">
    <citation type="journal article" date="2018" name="Nat. Ecol. Evol.">
        <title>Pezizomycetes genomes reveal the molecular basis of ectomycorrhizal truffle lifestyle.</title>
        <authorList>
            <person name="Murat C."/>
            <person name="Payen T."/>
            <person name="Noel B."/>
            <person name="Kuo A."/>
            <person name="Morin E."/>
            <person name="Chen J."/>
            <person name="Kohler A."/>
            <person name="Krizsan K."/>
            <person name="Balestrini R."/>
            <person name="Da Silva C."/>
            <person name="Montanini B."/>
            <person name="Hainaut M."/>
            <person name="Levati E."/>
            <person name="Barry K.W."/>
            <person name="Belfiori B."/>
            <person name="Cichocki N."/>
            <person name="Clum A."/>
            <person name="Dockter R.B."/>
            <person name="Fauchery L."/>
            <person name="Guy J."/>
            <person name="Iotti M."/>
            <person name="Le Tacon F."/>
            <person name="Lindquist E.A."/>
            <person name="Lipzen A."/>
            <person name="Malagnac F."/>
            <person name="Mello A."/>
            <person name="Molinier V."/>
            <person name="Miyauchi S."/>
            <person name="Poulain J."/>
            <person name="Riccioni C."/>
            <person name="Rubini A."/>
            <person name="Sitrit Y."/>
            <person name="Splivallo R."/>
            <person name="Traeger S."/>
            <person name="Wang M."/>
            <person name="Zifcakova L."/>
            <person name="Wipf D."/>
            <person name="Zambonelli A."/>
            <person name="Paolocci F."/>
            <person name="Nowrousian M."/>
            <person name="Ottonello S."/>
            <person name="Baldrian P."/>
            <person name="Spatafora J.W."/>
            <person name="Henrissat B."/>
            <person name="Nagy L.G."/>
            <person name="Aury J.M."/>
            <person name="Wincker P."/>
            <person name="Grigoriev I.V."/>
            <person name="Bonfante P."/>
            <person name="Martin F.M."/>
        </authorList>
    </citation>
    <scope>NUCLEOTIDE SEQUENCE [LARGE SCALE GENOMIC DNA]</scope>
    <source>
        <strain evidence="3 4">120613-1</strain>
    </source>
</reference>
<dbReference type="OrthoDB" id="5152741at2759"/>
<dbReference type="Gene3D" id="2.40.50.40">
    <property type="match status" value="1"/>
</dbReference>
<evidence type="ECO:0000313" key="4">
    <source>
        <dbReference type="Proteomes" id="UP000276215"/>
    </source>
</evidence>
<dbReference type="InterPro" id="IPR016197">
    <property type="entry name" value="Chromo-like_dom_sf"/>
</dbReference>
<dbReference type="InterPro" id="IPR000953">
    <property type="entry name" value="Chromo/chromo_shadow_dom"/>
</dbReference>
<proteinExistence type="predicted"/>
<gene>
    <name evidence="3" type="ORF">L873DRAFT_1713942</name>
</gene>